<feature type="compositionally biased region" description="Acidic residues" evidence="12">
    <location>
        <begin position="705"/>
        <end position="716"/>
    </location>
</feature>
<feature type="zinc finger region" description="C3H1-type" evidence="11">
    <location>
        <begin position="657"/>
        <end position="685"/>
    </location>
</feature>
<dbReference type="PANTHER" id="PTHR11384:SF59">
    <property type="entry name" value="LYSOSOMAL COBALAMIN TRANSPORTER ABCD4"/>
    <property type="match status" value="1"/>
</dbReference>
<reference evidence="17" key="1">
    <citation type="journal article" date="2007" name="PLoS ONE">
        <title>The first genome sequence of an elite grapevine cultivar (Pinot noir Vitis vinifera L.): coping with a highly heterozygous genome.</title>
        <authorList>
            <person name="Velasco R."/>
            <person name="Zharkikh A."/>
            <person name="Troggio M."/>
            <person name="Cartwright D.A."/>
            <person name="Cestaro A."/>
            <person name="Pruss D."/>
            <person name="Pindo M."/>
            <person name="FitzGerald L.M."/>
            <person name="Vezzulli S."/>
            <person name="Reid J."/>
            <person name="Malacarne G."/>
            <person name="Iliev D."/>
            <person name="Coppola G."/>
            <person name="Wardell B."/>
            <person name="Micheletti D."/>
            <person name="Macalma T."/>
            <person name="Facci M."/>
            <person name="Mitchell J.T."/>
            <person name="Perazzolli M."/>
            <person name="Eldredge G."/>
            <person name="Gatto P."/>
            <person name="Oyzerski R."/>
            <person name="Moretto M."/>
            <person name="Gutin N."/>
            <person name="Stefanini M."/>
            <person name="Chen Y."/>
            <person name="Segala C."/>
            <person name="Davenport C."/>
            <person name="Dematte L."/>
            <person name="Mraz A."/>
            <person name="Battilana J."/>
            <person name="Stormo K."/>
            <person name="Costa F."/>
            <person name="Tao Q."/>
            <person name="Si-Ammour A."/>
            <person name="Harkins T."/>
            <person name="Lackey A."/>
            <person name="Perbost C."/>
            <person name="Taillon B."/>
            <person name="Stella A."/>
            <person name="Solovyev V."/>
            <person name="Fawcett J.A."/>
            <person name="Sterck L."/>
            <person name="Vandepoele K."/>
            <person name="Grando S.M."/>
            <person name="Toppo S."/>
            <person name="Moser C."/>
            <person name="Lanchbury J."/>
            <person name="Bogden R."/>
            <person name="Skolnick M."/>
            <person name="Sgaramella V."/>
            <person name="Bhatnagar S.K."/>
            <person name="Fontana P."/>
            <person name="Gutin A."/>
            <person name="Van de Peer Y."/>
            <person name="Salamini F."/>
            <person name="Viola R."/>
        </authorList>
    </citation>
    <scope>NUCLEOTIDE SEQUENCE</scope>
</reference>
<feature type="region of interest" description="Disordered" evidence="12">
    <location>
        <begin position="689"/>
        <end position="752"/>
    </location>
</feature>
<dbReference type="PROSITE" id="PS00211">
    <property type="entry name" value="ABC_TRANSPORTER_1"/>
    <property type="match status" value="1"/>
</dbReference>
<feature type="zinc finger region" description="C3H1-type" evidence="11">
    <location>
        <begin position="427"/>
        <end position="455"/>
    </location>
</feature>
<feature type="domain" description="ABC transporter" evidence="15">
    <location>
        <begin position="1196"/>
        <end position="1504"/>
    </location>
</feature>
<keyword evidence="7 11" id="KW-0862">Zinc</keyword>
<evidence type="ECO:0000256" key="12">
    <source>
        <dbReference type="SAM" id="MobiDB-lite"/>
    </source>
</evidence>
<keyword evidence="6 11" id="KW-0863">Zinc-finger</keyword>
<accession>A5BX90</accession>
<dbReference type="Gene3D" id="3.40.50.300">
    <property type="entry name" value="P-loop containing nucleotide triphosphate hydrolases"/>
    <property type="match status" value="1"/>
</dbReference>
<dbReference type="Gene3D" id="1.20.1560.10">
    <property type="entry name" value="ABC transporter type 1, transmembrane domain"/>
    <property type="match status" value="1"/>
</dbReference>
<evidence type="ECO:0008006" key="18">
    <source>
        <dbReference type="Google" id="ProtNLM"/>
    </source>
</evidence>
<dbReference type="SMART" id="SM00356">
    <property type="entry name" value="ZnF_C3H1"/>
    <property type="match status" value="5"/>
</dbReference>
<sequence>MDNNKAGRFLFTTVLSIEEKRFSLVFPEGKVLFGGWKILAIKLRSIKVLPVPTWEVSKELVQRVEDKGDDTILENGSFVEGLIKGKGEVGEAVWIESKIEVLCNLVPLKKSLVGKWDVSSDRSFILFEFEVVSEAERILRLGLSLFEGRRLLLEWRRLDVGRFREDACVGKLWVRVLGLPVHLWGREFFKRLGDACGGFVAVDEETTERRNLKWARTLIKSSVRKTSSQLFVVDREAQEGSQWYPSVGGALISMATFVDPLIKETLQGQAVWVSRVDKTLLAKVTCFEGSVAKRLSGKEMAVRAKELELSKVVESGCVWLGEECNLDSLLSLIDNFNTIMGMSVEGFEKEINSLLRKMEARRGCGVMVPIVAANEFLPQRPGEPDCPYFMKTQKCKFGHKCKFNHPKDQIISLGAPENTDVFVLPERPSELPCAFYVKTGKCKFGATCKFHHPKDIQIASTGKNNADGEQAETGAKGAGTTGDVKLPVSVTPALVHNSKGLPMRLGEVDCPFYLKTGSCKYGATCRYNHPDRNAINPPAAAIGHAIVASPAANLNVGVVNPVTSILHPIDPRLSQTMGVGPTIYPQRPGQMECDVCLHLLSNFIPTDATFMDEFYMKTGECKFGERCKFHHPIDRSAPTATKLQQNIRLTLAGFPRREGTIICPFYLKTGTCKYGVTCKFDHPPPGEVMAMATSQGASTSAGEEANGDEKEDETAKEEEQFAFSHSFPAVAMSPVPRKRRRRSSKNPSTFLSSSLSLDDNFNITSSSAAVTASSPSSPPPQPEKEEEDDVKRKAPDIPTLFRRFWKVAAPYWWSDDKVQARLQLAAVFALTLGTTGISVGFNFLGRDFYNALASEISEFSPSLYLLIHVDLVVNCIYLFGQCKIRTKNSSPSNSCTILDAFAGGIPFFVLRDYAREILALRWRSWMTSYYMERYLKNWTFYKIQSQSIIDNPDQRIVDDLSSFTGTALSFSLAFFNAAVDLISFSNILYGIYPPLFVVLLVYSIGGTAISVFLGRGLVNLNFLQEKKEADFRYGLVRIRENAESIAFYSGEESEMQLLIQRFRSAFENLTQLLISSRNLEFFTSGYRYLIQILPAAVVAPMYFSGKIEFGVINQSVSAFNHILGDFSLIVYQFQAISAFSAVIDRLGEFDDILDNSSSKDLSDPSEEINLVYDDVKSLTLLESNGSMAMDKCQKLLDIENLTLLTPKSKTALIWDLSLEIYEKDHLLVGKLVNEAVIHLCIAALTGDEDPLLGAAPLEATPSQDTYPGVEQPKNKDSRGIFFLPQRPYMVLGTLRQQLLYPTWAEDVIPVTDGDEPDGGLNLAEFCAEEIGIPSETSFFGEVMLGSLVVKDVGTLPFLMGVSTLENEGENPRKPTTDDIIRVLEDVRLGYILSRFNSLDSTYEWSSVLSLGEQQRLAFARLLLSKPNLVLLDESTSALDEANEAHLYQQIEAAGITYVSIGHRRTLYGYHNRRLHISAADPNSTQRNWYIEPINQDTMYNLSKL</sequence>
<dbReference type="GO" id="GO:0008270">
    <property type="term" value="F:zinc ion binding"/>
    <property type="evidence" value="ECO:0007669"/>
    <property type="project" value="UniProtKB-KW"/>
</dbReference>
<dbReference type="Pfam" id="PF06472">
    <property type="entry name" value="ABC_membrane_2"/>
    <property type="match status" value="1"/>
</dbReference>
<feature type="zinc finger region" description="C3H1-type" evidence="11">
    <location>
        <begin position="380"/>
        <end position="408"/>
    </location>
</feature>
<keyword evidence="3 13" id="KW-0812">Transmembrane</keyword>
<feature type="zinc finger region" description="C3H1-type" evidence="11">
    <location>
        <begin position="606"/>
        <end position="634"/>
    </location>
</feature>
<evidence type="ECO:0000256" key="13">
    <source>
        <dbReference type="SAM" id="Phobius"/>
    </source>
</evidence>
<feature type="region of interest" description="Disordered" evidence="12">
    <location>
        <begin position="767"/>
        <end position="792"/>
    </location>
</feature>
<feature type="compositionally biased region" description="Polar residues" evidence="12">
    <location>
        <begin position="692"/>
        <end position="701"/>
    </location>
</feature>
<dbReference type="InterPro" id="IPR011527">
    <property type="entry name" value="ABC1_TM_dom"/>
</dbReference>
<dbReference type="SUPFAM" id="SSF52540">
    <property type="entry name" value="P-loop containing nucleoside triphosphate hydrolases"/>
    <property type="match status" value="1"/>
</dbReference>
<evidence type="ECO:0000256" key="2">
    <source>
        <dbReference type="ARBA" id="ARBA00022448"/>
    </source>
</evidence>
<dbReference type="PROSITE" id="PS50893">
    <property type="entry name" value="ABC_TRANSPORTER_2"/>
    <property type="match status" value="1"/>
</dbReference>
<dbReference type="GO" id="GO:0005524">
    <property type="term" value="F:ATP binding"/>
    <property type="evidence" value="ECO:0007669"/>
    <property type="project" value="InterPro"/>
</dbReference>
<keyword evidence="10 13" id="KW-0472">Membrane</keyword>
<dbReference type="Gene3D" id="2.30.30.1190">
    <property type="match status" value="3"/>
</dbReference>
<feature type="domain" description="C3H1-type" evidence="14">
    <location>
        <begin position="657"/>
        <end position="685"/>
    </location>
</feature>
<feature type="transmembrane region" description="Helical" evidence="13">
    <location>
        <begin position="995"/>
        <end position="1018"/>
    </location>
</feature>
<evidence type="ECO:0000256" key="3">
    <source>
        <dbReference type="ARBA" id="ARBA00022692"/>
    </source>
</evidence>
<dbReference type="GO" id="GO:0016887">
    <property type="term" value="F:ATP hydrolysis activity"/>
    <property type="evidence" value="ECO:0007669"/>
    <property type="project" value="InterPro"/>
</dbReference>
<dbReference type="EMBL" id="AM474515">
    <property type="protein sequence ID" value="CAN72812.1"/>
    <property type="molecule type" value="Genomic_DNA"/>
</dbReference>
<keyword evidence="9" id="KW-0238">DNA-binding</keyword>
<evidence type="ECO:0000256" key="10">
    <source>
        <dbReference type="ARBA" id="ARBA00023136"/>
    </source>
</evidence>
<dbReference type="Pfam" id="PF00005">
    <property type="entry name" value="ABC_tran"/>
    <property type="match status" value="1"/>
</dbReference>
<evidence type="ECO:0000256" key="5">
    <source>
        <dbReference type="ARBA" id="ARBA00022737"/>
    </source>
</evidence>
<dbReference type="InterPro" id="IPR000571">
    <property type="entry name" value="Znf_CCCH"/>
</dbReference>
<dbReference type="InterPro" id="IPR050835">
    <property type="entry name" value="ABC_transporter_sub-D"/>
</dbReference>
<dbReference type="PROSITE" id="PS50929">
    <property type="entry name" value="ABC_TM1F"/>
    <property type="match status" value="1"/>
</dbReference>
<feature type="domain" description="ABC transmembrane type-1" evidence="16">
    <location>
        <begin position="825"/>
        <end position="1138"/>
    </location>
</feature>
<dbReference type="SUPFAM" id="SSF90123">
    <property type="entry name" value="ABC transporter transmembrane region"/>
    <property type="match status" value="1"/>
</dbReference>
<feature type="domain" description="C3H1-type" evidence="14">
    <location>
        <begin position="380"/>
        <end position="408"/>
    </location>
</feature>
<evidence type="ECO:0000256" key="1">
    <source>
        <dbReference type="ARBA" id="ARBA00008575"/>
    </source>
</evidence>
<dbReference type="InterPro" id="IPR027417">
    <property type="entry name" value="P-loop_NTPase"/>
</dbReference>
<dbReference type="PANTHER" id="PTHR11384">
    <property type="entry name" value="ATP-BINDING CASSETTE, SUB-FAMILY D MEMBER"/>
    <property type="match status" value="1"/>
</dbReference>
<evidence type="ECO:0000256" key="4">
    <source>
        <dbReference type="ARBA" id="ARBA00022723"/>
    </source>
</evidence>
<protein>
    <recommendedName>
        <fullName evidence="18">ABC transporter D family member 2, chloroplastic</fullName>
    </recommendedName>
</protein>
<dbReference type="InterPro" id="IPR036855">
    <property type="entry name" value="Znf_CCCH_sf"/>
</dbReference>
<keyword evidence="8 13" id="KW-1133">Transmembrane helix</keyword>
<dbReference type="InterPro" id="IPR017871">
    <property type="entry name" value="ABC_transporter-like_CS"/>
</dbReference>
<keyword evidence="5" id="KW-0677">Repeat</keyword>
<evidence type="ECO:0000259" key="15">
    <source>
        <dbReference type="PROSITE" id="PS50893"/>
    </source>
</evidence>
<dbReference type="GO" id="GO:0016020">
    <property type="term" value="C:membrane"/>
    <property type="evidence" value="ECO:0007669"/>
    <property type="project" value="InterPro"/>
</dbReference>
<evidence type="ECO:0000259" key="14">
    <source>
        <dbReference type="PROSITE" id="PS50103"/>
    </source>
</evidence>
<dbReference type="InterPro" id="IPR003439">
    <property type="entry name" value="ABC_transporter-like_ATP-bd"/>
</dbReference>
<dbReference type="GO" id="GO:0140359">
    <property type="term" value="F:ABC-type transporter activity"/>
    <property type="evidence" value="ECO:0007669"/>
    <property type="project" value="InterPro"/>
</dbReference>
<feature type="transmembrane region" description="Helical" evidence="13">
    <location>
        <begin position="967"/>
        <end position="989"/>
    </location>
</feature>
<gene>
    <name evidence="17" type="ORF">VITISV_004748</name>
</gene>
<evidence type="ECO:0000256" key="6">
    <source>
        <dbReference type="ARBA" id="ARBA00022771"/>
    </source>
</evidence>
<feature type="domain" description="C3H1-type" evidence="14">
    <location>
        <begin position="606"/>
        <end position="634"/>
    </location>
</feature>
<organism evidence="17">
    <name type="scientific">Vitis vinifera</name>
    <name type="common">Grape</name>
    <dbReference type="NCBI Taxonomy" id="29760"/>
    <lineage>
        <taxon>Eukaryota</taxon>
        <taxon>Viridiplantae</taxon>
        <taxon>Streptophyta</taxon>
        <taxon>Embryophyta</taxon>
        <taxon>Tracheophyta</taxon>
        <taxon>Spermatophyta</taxon>
        <taxon>Magnoliopsida</taxon>
        <taxon>eudicotyledons</taxon>
        <taxon>Gunneridae</taxon>
        <taxon>Pentapetalae</taxon>
        <taxon>rosids</taxon>
        <taxon>Vitales</taxon>
        <taxon>Vitaceae</taxon>
        <taxon>Viteae</taxon>
        <taxon>Vitis</taxon>
    </lineage>
</organism>
<proteinExistence type="inferred from homology"/>
<keyword evidence="2" id="KW-0813">Transport</keyword>
<dbReference type="GO" id="GO:0003677">
    <property type="term" value="F:DNA binding"/>
    <property type="evidence" value="ECO:0007669"/>
    <property type="project" value="UniProtKB-KW"/>
</dbReference>
<feature type="region of interest" description="Disordered" evidence="12">
    <location>
        <begin position="461"/>
        <end position="480"/>
    </location>
</feature>
<evidence type="ECO:0000256" key="11">
    <source>
        <dbReference type="PROSITE-ProRule" id="PRU00723"/>
    </source>
</evidence>
<dbReference type="ExpressionAtlas" id="A5BX90">
    <property type="expression patterns" value="baseline and differential"/>
</dbReference>
<feature type="zinc finger region" description="C3H1-type" evidence="11">
    <location>
        <begin position="504"/>
        <end position="532"/>
    </location>
</feature>
<dbReference type="InterPro" id="IPR036640">
    <property type="entry name" value="ABC1_TM_sf"/>
</dbReference>
<comment type="similarity">
    <text evidence="1">Belongs to the ABC transporter superfamily. ABCD family. Peroxisomal fatty acyl CoA transporter (TC 3.A.1.203) subfamily.</text>
</comment>
<evidence type="ECO:0000256" key="9">
    <source>
        <dbReference type="ARBA" id="ARBA00023125"/>
    </source>
</evidence>
<keyword evidence="4 11" id="KW-0479">Metal-binding</keyword>
<dbReference type="Gene3D" id="4.10.1000.10">
    <property type="entry name" value="Zinc finger, CCCH-type"/>
    <property type="match status" value="1"/>
</dbReference>
<evidence type="ECO:0000259" key="16">
    <source>
        <dbReference type="PROSITE" id="PS50929"/>
    </source>
</evidence>
<dbReference type="SUPFAM" id="SSF90229">
    <property type="entry name" value="CCCH zinc finger"/>
    <property type="match status" value="4"/>
</dbReference>
<evidence type="ECO:0000313" key="17">
    <source>
        <dbReference type="EMBL" id="CAN72812.1"/>
    </source>
</evidence>
<dbReference type="Pfam" id="PF00642">
    <property type="entry name" value="zf-CCCH"/>
    <property type="match status" value="5"/>
</dbReference>
<feature type="domain" description="C3H1-type" evidence="14">
    <location>
        <begin position="504"/>
        <end position="532"/>
    </location>
</feature>
<dbReference type="FunFam" id="4.10.1000.10:FF:000033">
    <property type="entry name" value="zinc finger CCCH domain-containing protein 37"/>
    <property type="match status" value="1"/>
</dbReference>
<dbReference type="PROSITE" id="PS50103">
    <property type="entry name" value="ZF_C3H1"/>
    <property type="match status" value="5"/>
</dbReference>
<evidence type="ECO:0000256" key="7">
    <source>
        <dbReference type="ARBA" id="ARBA00022833"/>
    </source>
</evidence>
<evidence type="ECO:0000256" key="8">
    <source>
        <dbReference type="ARBA" id="ARBA00022989"/>
    </source>
</evidence>
<dbReference type="FunFam" id="2.30.30.1190:FF:000005">
    <property type="entry name" value="Zinc finger CCCH domain-containing protein 37"/>
    <property type="match status" value="1"/>
</dbReference>
<feature type="domain" description="C3H1-type" evidence="14">
    <location>
        <begin position="427"/>
        <end position="455"/>
    </location>
</feature>
<name>A5BX90_VITVI</name>